<evidence type="ECO:0000256" key="5">
    <source>
        <dbReference type="ARBA" id="ARBA00022989"/>
    </source>
</evidence>
<keyword evidence="16" id="KW-1185">Reference proteome</keyword>
<reference evidence="15 16" key="1">
    <citation type="submission" date="2024-02" db="EMBL/GenBank/DDBJ databases">
        <title>Chromosome-level genome assembly of the Eurasian Minnow (Phoxinus phoxinus).</title>
        <authorList>
            <person name="Oriowo T.O."/>
            <person name="Martin S."/>
            <person name="Stange M."/>
            <person name="Chrysostomakis Y."/>
            <person name="Brown T."/>
            <person name="Winkler S."/>
            <person name="Kukowka S."/>
            <person name="Myers E.W."/>
            <person name="Bohne A."/>
        </authorList>
    </citation>
    <scope>NUCLEOTIDE SEQUENCE [LARGE SCALE GENOMIC DNA]</scope>
    <source>
        <strain evidence="15">ZFMK-TIS-60720</strain>
        <tissue evidence="15">Whole Organism</tissue>
    </source>
</reference>
<dbReference type="PANTHER" id="PTHR25466:SF11">
    <property type="entry name" value="GALECTIN 17-RELATED"/>
    <property type="match status" value="1"/>
</dbReference>
<sequence>MNILGTTFIFIVAFSVCAGVFLQTAEVQAGLGKSVILPCNGSGLPAEGELWVHWDAMGKDVLSVRDDIIRVGRGFEGRVSFLADPAESGDFSLVLTDLMLNDEDIYDCLWKEKKSISSTFLHVSTDPESIPVHVEASEDEDITLVCFGNIPKYKPWKDIYIQWLKDGKEILRLSSGKIDASIDYNTMALPPKRNISRGVFSLTIQAVSVFDQGVYECRYKSIDYEEPRSGFPERHTLAVLAMSSGMTDTEDSFSSASSTSHTHTHTSVPTWTAVADAQTEAARTTPTHTHATSPQTEAAHTTPTHTHAERAETKASSAAPTHTHTERAGDISAVPEAGTVSGQRDPLEFLSDEKIPWIRIGLITGVLLVTAGVLGLLLVFGRI</sequence>
<keyword evidence="7" id="KW-1015">Disulfide bond</keyword>
<evidence type="ECO:0000256" key="6">
    <source>
        <dbReference type="ARBA" id="ARBA00023136"/>
    </source>
</evidence>
<dbReference type="Proteomes" id="UP001364617">
    <property type="component" value="Unassembled WGS sequence"/>
</dbReference>
<evidence type="ECO:0000256" key="2">
    <source>
        <dbReference type="ARBA" id="ARBA00022475"/>
    </source>
</evidence>
<evidence type="ECO:0000256" key="4">
    <source>
        <dbReference type="ARBA" id="ARBA00022729"/>
    </source>
</evidence>
<evidence type="ECO:0000313" key="15">
    <source>
        <dbReference type="EMBL" id="KAK7166804.1"/>
    </source>
</evidence>
<comment type="caution">
    <text evidence="15">The sequence shown here is derived from an EMBL/GenBank/DDBJ whole genome shotgun (WGS) entry which is preliminary data.</text>
</comment>
<evidence type="ECO:0000313" key="16">
    <source>
        <dbReference type="Proteomes" id="UP001364617"/>
    </source>
</evidence>
<keyword evidence="4 13" id="KW-0732">Signal</keyword>
<dbReference type="GO" id="GO:0042130">
    <property type="term" value="P:negative regulation of T cell proliferation"/>
    <property type="evidence" value="ECO:0007669"/>
    <property type="project" value="TreeGrafter"/>
</dbReference>
<organism evidence="15 16">
    <name type="scientific">Phoxinus phoxinus</name>
    <name type="common">Eurasian minnow</name>
    <dbReference type="NCBI Taxonomy" id="58324"/>
    <lineage>
        <taxon>Eukaryota</taxon>
        <taxon>Metazoa</taxon>
        <taxon>Chordata</taxon>
        <taxon>Craniata</taxon>
        <taxon>Vertebrata</taxon>
        <taxon>Euteleostomi</taxon>
        <taxon>Actinopterygii</taxon>
        <taxon>Neopterygii</taxon>
        <taxon>Teleostei</taxon>
        <taxon>Ostariophysi</taxon>
        <taxon>Cypriniformes</taxon>
        <taxon>Leuciscidae</taxon>
        <taxon>Phoxininae</taxon>
        <taxon>Phoxinus</taxon>
    </lineage>
</organism>
<keyword evidence="6 12" id="KW-0472">Membrane</keyword>
<feature type="region of interest" description="Disordered" evidence="11">
    <location>
        <begin position="248"/>
        <end position="345"/>
    </location>
</feature>
<gene>
    <name evidence="15" type="ORF">R3I93_006543</name>
</gene>
<dbReference type="InterPro" id="IPR003599">
    <property type="entry name" value="Ig_sub"/>
</dbReference>
<dbReference type="InterPro" id="IPR013783">
    <property type="entry name" value="Ig-like_fold"/>
</dbReference>
<dbReference type="PROSITE" id="PS50835">
    <property type="entry name" value="IG_LIKE"/>
    <property type="match status" value="2"/>
</dbReference>
<dbReference type="CDD" id="cd00096">
    <property type="entry name" value="Ig"/>
    <property type="match status" value="1"/>
</dbReference>
<evidence type="ECO:0000256" key="12">
    <source>
        <dbReference type="SAM" id="Phobius"/>
    </source>
</evidence>
<evidence type="ECO:0000256" key="10">
    <source>
        <dbReference type="ARBA" id="ARBA00023319"/>
    </source>
</evidence>
<feature type="chain" id="PRO_5043040192" description="Ig-like domain-containing protein" evidence="13">
    <location>
        <begin position="20"/>
        <end position="383"/>
    </location>
</feature>
<proteinExistence type="predicted"/>
<dbReference type="GO" id="GO:0042102">
    <property type="term" value="P:positive regulation of T cell proliferation"/>
    <property type="evidence" value="ECO:0007669"/>
    <property type="project" value="TreeGrafter"/>
</dbReference>
<evidence type="ECO:0000256" key="11">
    <source>
        <dbReference type="SAM" id="MobiDB-lite"/>
    </source>
</evidence>
<accession>A0AAN9HCC0</accession>
<evidence type="ECO:0000256" key="13">
    <source>
        <dbReference type="SAM" id="SignalP"/>
    </source>
</evidence>
<dbReference type="GO" id="GO:0009897">
    <property type="term" value="C:external side of plasma membrane"/>
    <property type="evidence" value="ECO:0007669"/>
    <property type="project" value="TreeGrafter"/>
</dbReference>
<evidence type="ECO:0000259" key="14">
    <source>
        <dbReference type="PROSITE" id="PS50835"/>
    </source>
</evidence>
<dbReference type="InterPro" id="IPR036179">
    <property type="entry name" value="Ig-like_dom_sf"/>
</dbReference>
<keyword evidence="10" id="KW-0393">Immunoglobulin domain</keyword>
<dbReference type="AlphaFoldDB" id="A0AAN9HCC0"/>
<dbReference type="GO" id="GO:0031295">
    <property type="term" value="P:T cell costimulation"/>
    <property type="evidence" value="ECO:0007669"/>
    <property type="project" value="TreeGrafter"/>
</dbReference>
<keyword evidence="9" id="KW-0325">Glycoprotein</keyword>
<feature type="domain" description="Ig-like" evidence="14">
    <location>
        <begin position="127"/>
        <end position="238"/>
    </location>
</feature>
<dbReference type="SMART" id="SM00409">
    <property type="entry name" value="IG"/>
    <property type="match status" value="2"/>
</dbReference>
<evidence type="ECO:0000256" key="8">
    <source>
        <dbReference type="ARBA" id="ARBA00023170"/>
    </source>
</evidence>
<dbReference type="Gene3D" id="2.60.40.10">
    <property type="entry name" value="Immunoglobulins"/>
    <property type="match status" value="2"/>
</dbReference>
<dbReference type="InterPro" id="IPR051713">
    <property type="entry name" value="T-cell_Activation_Regulation"/>
</dbReference>
<name>A0AAN9HCC0_9TELE</name>
<dbReference type="EMBL" id="JAYKXH010000006">
    <property type="protein sequence ID" value="KAK7166804.1"/>
    <property type="molecule type" value="Genomic_DNA"/>
</dbReference>
<evidence type="ECO:0000256" key="3">
    <source>
        <dbReference type="ARBA" id="ARBA00022692"/>
    </source>
</evidence>
<feature type="domain" description="Ig-like" evidence="14">
    <location>
        <begin position="32"/>
        <end position="124"/>
    </location>
</feature>
<keyword evidence="2" id="KW-1003">Cell membrane</keyword>
<dbReference type="GO" id="GO:0006955">
    <property type="term" value="P:immune response"/>
    <property type="evidence" value="ECO:0007669"/>
    <property type="project" value="TreeGrafter"/>
</dbReference>
<comment type="subcellular location">
    <subcellularLocation>
        <location evidence="1">Cell membrane</location>
        <topology evidence="1">Single-pass type I membrane protein</topology>
    </subcellularLocation>
</comment>
<keyword evidence="8" id="KW-0675">Receptor</keyword>
<feature type="signal peptide" evidence="13">
    <location>
        <begin position="1"/>
        <end position="19"/>
    </location>
</feature>
<dbReference type="PANTHER" id="PTHR25466">
    <property type="entry name" value="T-LYMPHOCYTE ACTIVATION ANTIGEN"/>
    <property type="match status" value="1"/>
</dbReference>
<keyword evidence="5 12" id="KW-1133">Transmembrane helix</keyword>
<dbReference type="Pfam" id="PF07686">
    <property type="entry name" value="V-set"/>
    <property type="match status" value="2"/>
</dbReference>
<feature type="transmembrane region" description="Helical" evidence="12">
    <location>
        <begin position="357"/>
        <end position="380"/>
    </location>
</feature>
<evidence type="ECO:0000256" key="9">
    <source>
        <dbReference type="ARBA" id="ARBA00023180"/>
    </source>
</evidence>
<dbReference type="InterPro" id="IPR013106">
    <property type="entry name" value="Ig_V-set"/>
</dbReference>
<evidence type="ECO:0000256" key="1">
    <source>
        <dbReference type="ARBA" id="ARBA00004251"/>
    </source>
</evidence>
<evidence type="ECO:0000256" key="7">
    <source>
        <dbReference type="ARBA" id="ARBA00023157"/>
    </source>
</evidence>
<dbReference type="SMART" id="SM00406">
    <property type="entry name" value="IGv"/>
    <property type="match status" value="2"/>
</dbReference>
<dbReference type="InterPro" id="IPR007110">
    <property type="entry name" value="Ig-like_dom"/>
</dbReference>
<feature type="compositionally biased region" description="Low complexity" evidence="11">
    <location>
        <begin position="252"/>
        <end position="305"/>
    </location>
</feature>
<dbReference type="SUPFAM" id="SSF48726">
    <property type="entry name" value="Immunoglobulin"/>
    <property type="match status" value="2"/>
</dbReference>
<protein>
    <recommendedName>
        <fullName evidence="14">Ig-like domain-containing protein</fullName>
    </recommendedName>
</protein>
<dbReference type="GO" id="GO:0071222">
    <property type="term" value="P:cellular response to lipopolysaccharide"/>
    <property type="evidence" value="ECO:0007669"/>
    <property type="project" value="TreeGrafter"/>
</dbReference>
<dbReference type="GO" id="GO:0007166">
    <property type="term" value="P:cell surface receptor signaling pathway"/>
    <property type="evidence" value="ECO:0007669"/>
    <property type="project" value="TreeGrafter"/>
</dbReference>
<keyword evidence="3 12" id="KW-0812">Transmembrane</keyword>